<feature type="non-terminal residue" evidence="1">
    <location>
        <position position="1"/>
    </location>
</feature>
<organism evidence="1 2">
    <name type="scientific">Pisolithus microcarpus 441</name>
    <dbReference type="NCBI Taxonomy" id="765257"/>
    <lineage>
        <taxon>Eukaryota</taxon>
        <taxon>Fungi</taxon>
        <taxon>Dikarya</taxon>
        <taxon>Basidiomycota</taxon>
        <taxon>Agaricomycotina</taxon>
        <taxon>Agaricomycetes</taxon>
        <taxon>Agaricomycetidae</taxon>
        <taxon>Boletales</taxon>
        <taxon>Sclerodermatineae</taxon>
        <taxon>Pisolithaceae</taxon>
        <taxon>Pisolithus</taxon>
    </lineage>
</organism>
<dbReference type="InterPro" id="IPR041078">
    <property type="entry name" value="Plavaka"/>
</dbReference>
<protein>
    <submittedName>
        <fullName evidence="1">Uncharacterized protein</fullName>
    </submittedName>
</protein>
<reference evidence="2" key="2">
    <citation type="submission" date="2015-01" db="EMBL/GenBank/DDBJ databases">
        <title>Evolutionary Origins and Diversification of the Mycorrhizal Mutualists.</title>
        <authorList>
            <consortium name="DOE Joint Genome Institute"/>
            <consortium name="Mycorrhizal Genomics Consortium"/>
            <person name="Kohler A."/>
            <person name="Kuo A."/>
            <person name="Nagy L.G."/>
            <person name="Floudas D."/>
            <person name="Copeland A."/>
            <person name="Barry K.W."/>
            <person name="Cichocki N."/>
            <person name="Veneault-Fourrey C."/>
            <person name="LaButti K."/>
            <person name="Lindquist E.A."/>
            <person name="Lipzen A."/>
            <person name="Lundell T."/>
            <person name="Morin E."/>
            <person name="Murat C."/>
            <person name="Riley R."/>
            <person name="Ohm R."/>
            <person name="Sun H."/>
            <person name="Tunlid A."/>
            <person name="Henrissat B."/>
            <person name="Grigoriev I.V."/>
            <person name="Hibbett D.S."/>
            <person name="Martin F."/>
        </authorList>
    </citation>
    <scope>NUCLEOTIDE SEQUENCE [LARGE SCALE GENOMIC DNA]</scope>
    <source>
        <strain evidence="2">441</strain>
    </source>
</reference>
<evidence type="ECO:0000313" key="2">
    <source>
        <dbReference type="Proteomes" id="UP000054018"/>
    </source>
</evidence>
<reference evidence="1 2" key="1">
    <citation type="submission" date="2014-04" db="EMBL/GenBank/DDBJ databases">
        <authorList>
            <consortium name="DOE Joint Genome Institute"/>
            <person name="Kuo A."/>
            <person name="Kohler A."/>
            <person name="Costa M.D."/>
            <person name="Nagy L.G."/>
            <person name="Floudas D."/>
            <person name="Copeland A."/>
            <person name="Barry K.W."/>
            <person name="Cichocki N."/>
            <person name="Veneault-Fourrey C."/>
            <person name="LaButti K."/>
            <person name="Lindquist E.A."/>
            <person name="Lipzen A."/>
            <person name="Lundell T."/>
            <person name="Morin E."/>
            <person name="Murat C."/>
            <person name="Sun H."/>
            <person name="Tunlid A."/>
            <person name="Henrissat B."/>
            <person name="Grigoriev I.V."/>
            <person name="Hibbett D.S."/>
            <person name="Martin F."/>
            <person name="Nordberg H.P."/>
            <person name="Cantor M.N."/>
            <person name="Hua S.X."/>
        </authorList>
    </citation>
    <scope>NUCLEOTIDE SEQUENCE [LARGE SCALE GENOMIC DNA]</scope>
    <source>
        <strain evidence="1 2">441</strain>
    </source>
</reference>
<sequence>LGIIGTSDKMPLMIGTGNKEMHPLLLSLANIHTGVWMKATSHAFALAAYLPSPKFYNVSPAVQAVLSAWVYHFAVSIVMKNLKIASHDGTILSDPNGDLHIVHMPLVAWIVHYPKQLLVACISLKNSPISIAMADQFSDLILHPPHLCQQTLAAIYEACVACDP</sequence>
<proteinExistence type="predicted"/>
<name>A0A0C9Y566_9AGAM</name>
<dbReference type="AlphaFoldDB" id="A0A0C9Y566"/>
<gene>
    <name evidence="1" type="ORF">PISMIDRAFT_106766</name>
</gene>
<dbReference type="OrthoDB" id="2688393at2759"/>
<dbReference type="Proteomes" id="UP000054018">
    <property type="component" value="Unassembled WGS sequence"/>
</dbReference>
<accession>A0A0C9Y566</accession>
<dbReference type="Pfam" id="PF18759">
    <property type="entry name" value="Plavaka"/>
    <property type="match status" value="1"/>
</dbReference>
<keyword evidence="2" id="KW-1185">Reference proteome</keyword>
<dbReference type="EMBL" id="KN833776">
    <property type="protein sequence ID" value="KIK19860.1"/>
    <property type="molecule type" value="Genomic_DNA"/>
</dbReference>
<evidence type="ECO:0000313" key="1">
    <source>
        <dbReference type="EMBL" id="KIK19860.1"/>
    </source>
</evidence>
<dbReference type="HOGENOM" id="CLU_006344_8_2_1"/>